<evidence type="ECO:0000313" key="2">
    <source>
        <dbReference type="EMBL" id="OGJ01667.1"/>
    </source>
</evidence>
<keyword evidence="1" id="KW-0472">Membrane</keyword>
<evidence type="ECO:0000256" key="1">
    <source>
        <dbReference type="SAM" id="Phobius"/>
    </source>
</evidence>
<feature type="transmembrane region" description="Helical" evidence="1">
    <location>
        <begin position="5"/>
        <end position="22"/>
    </location>
</feature>
<dbReference type="Proteomes" id="UP000177693">
    <property type="component" value="Unassembled WGS sequence"/>
</dbReference>
<dbReference type="EMBL" id="MFVL01000013">
    <property type="protein sequence ID" value="OGJ01667.1"/>
    <property type="molecule type" value="Genomic_DNA"/>
</dbReference>
<dbReference type="AlphaFoldDB" id="A0A1F6Y5L4"/>
<protein>
    <submittedName>
        <fullName evidence="2">Uncharacterized protein</fullName>
    </submittedName>
</protein>
<organism evidence="2 3">
    <name type="scientific">Candidatus Nomurabacteria bacterium RIFCSPLOWO2_02_FULL_40_67</name>
    <dbReference type="NCBI Taxonomy" id="1801787"/>
    <lineage>
        <taxon>Bacteria</taxon>
        <taxon>Candidatus Nomuraibacteriota</taxon>
    </lineage>
</organism>
<name>A0A1F6Y5L4_9BACT</name>
<reference evidence="2 3" key="1">
    <citation type="journal article" date="2016" name="Nat. Commun.">
        <title>Thousands of microbial genomes shed light on interconnected biogeochemical processes in an aquifer system.</title>
        <authorList>
            <person name="Anantharaman K."/>
            <person name="Brown C.T."/>
            <person name="Hug L.A."/>
            <person name="Sharon I."/>
            <person name="Castelle C.J."/>
            <person name="Probst A.J."/>
            <person name="Thomas B.C."/>
            <person name="Singh A."/>
            <person name="Wilkins M.J."/>
            <person name="Karaoz U."/>
            <person name="Brodie E.L."/>
            <person name="Williams K.H."/>
            <person name="Hubbard S.S."/>
            <person name="Banfield J.F."/>
        </authorList>
    </citation>
    <scope>NUCLEOTIDE SEQUENCE [LARGE SCALE GENOMIC DNA]</scope>
</reference>
<comment type="caution">
    <text evidence="2">The sequence shown here is derived from an EMBL/GenBank/DDBJ whole genome shotgun (WGS) entry which is preliminary data.</text>
</comment>
<keyword evidence="1" id="KW-1133">Transmembrane helix</keyword>
<sequence>MRKVYILLILGVWVAILPHLGFPYFWKNILTTLSGLGIIYASFVIYKESQIKKTPENKTFDNFLESKFENKVD</sequence>
<evidence type="ECO:0000313" key="3">
    <source>
        <dbReference type="Proteomes" id="UP000177693"/>
    </source>
</evidence>
<keyword evidence="1" id="KW-0812">Transmembrane</keyword>
<feature type="transmembrane region" description="Helical" evidence="1">
    <location>
        <begin position="28"/>
        <end position="46"/>
    </location>
</feature>
<gene>
    <name evidence="2" type="ORF">A3I23_00125</name>
</gene>
<accession>A0A1F6Y5L4</accession>
<proteinExistence type="predicted"/>